<dbReference type="Pfam" id="PF05193">
    <property type="entry name" value="Peptidase_M16_C"/>
    <property type="match status" value="1"/>
</dbReference>
<keyword evidence="5" id="KW-0862">Zinc</keyword>
<keyword evidence="6" id="KW-0482">Metalloprotease</keyword>
<dbReference type="GO" id="GO:0046872">
    <property type="term" value="F:metal ion binding"/>
    <property type="evidence" value="ECO:0007669"/>
    <property type="project" value="UniProtKB-KW"/>
</dbReference>
<keyword evidence="4" id="KW-0378">Hydrolase</keyword>
<evidence type="ECO:0000259" key="7">
    <source>
        <dbReference type="Pfam" id="PF05193"/>
    </source>
</evidence>
<dbReference type="GO" id="GO:0004222">
    <property type="term" value="F:metalloendopeptidase activity"/>
    <property type="evidence" value="ECO:0007669"/>
    <property type="project" value="TreeGrafter"/>
</dbReference>
<feature type="domain" description="Peptidase M16 C-terminal" evidence="7">
    <location>
        <begin position="18"/>
        <end position="137"/>
    </location>
</feature>
<evidence type="ECO:0000259" key="9">
    <source>
        <dbReference type="Pfam" id="PF22456"/>
    </source>
</evidence>
<sequence>MLSSYRPSGSPLSSQWKNFQRQVFLKPIKEFREIDIIWPFPDTREYYEFKPINYFSYLISHEGAGSIFSYLKKKGWVNTFYSNLDGAIGFSFFEVTISLTPEGLDNYREVIKVVFQYIKMIQESSIQEWIFRENQDILNIEYRFAEKSSSPANYVSFLSRILQLPSIRECVISGSYLIKKYDPKLIKKFMDLLRTDNFVLVLISQSFNDLDQREKWFGTEYKLEQINPEFLEELKNLNSNPELKIPSPNEFIPTNFETHKQDVITPITQPDLIKQTSLTKVWHKKDDTFWVPKADVRFLLRSPLAYSTPLHSVKTGLYVNLLNDALTEYSYDAYLAGLGYDINHTTEGIIILLQGFNDKLLVLLEKIIHEMKNFKVDPKRFDIIKEQVEREYSEALKDITSQDIQEFYPKLLSYIHIETFSHGNLFKEEALKLNQIVEDVLHSKPLFPSQLISDRGTILPQGKKYVYQRDVYNSQDINSAIEYYIQVGDLMDINLRAKLSLLAQIAQEPYFNQIRTKEQLGYLADCGWISDIKSIGLRFAIQSVKDTVHLENRIEAFLDKLQNIIEEMTEEDYQKQKESLIIMKLVKPKNLYNESSLYWDHIESGFYDFDSINIDVAELRKITKSEVLEFFKNTVHPASSNQKKLSIHMRSQKISSSPQTMMQMPERPIEGLAEGLVEGHLEGHVEDALELELKPNNEYINDIIKWKSSMELGPASTPVLAVNELMTKLFIN</sequence>
<evidence type="ECO:0000256" key="5">
    <source>
        <dbReference type="ARBA" id="ARBA00022833"/>
    </source>
</evidence>
<dbReference type="GO" id="GO:0043171">
    <property type="term" value="P:peptide catabolic process"/>
    <property type="evidence" value="ECO:0007669"/>
    <property type="project" value="TreeGrafter"/>
</dbReference>
<dbReference type="STRING" id="1348612.A0A397HDS4"/>
<keyword evidence="2" id="KW-0645">Protease</keyword>
<dbReference type="PANTHER" id="PTHR43690:SF18">
    <property type="entry name" value="INSULIN-DEGRADING ENZYME-RELATED"/>
    <property type="match status" value="1"/>
</dbReference>
<name>A0A397HDS4_9GLOM</name>
<evidence type="ECO:0000256" key="2">
    <source>
        <dbReference type="ARBA" id="ARBA00022670"/>
    </source>
</evidence>
<comment type="similarity">
    <text evidence="1">Belongs to the peptidase M16 family.</text>
</comment>
<dbReference type="AlphaFoldDB" id="A0A397HDS4"/>
<dbReference type="Pfam" id="PF16187">
    <property type="entry name" value="Peptidase_M16_M"/>
    <property type="match status" value="1"/>
</dbReference>
<feature type="domain" description="Coenzyme PQQ synthesis protein F-like C-terminal lobe" evidence="9">
    <location>
        <begin position="501"/>
        <end position="599"/>
    </location>
</feature>
<comment type="caution">
    <text evidence="10">The sequence shown here is derived from an EMBL/GenBank/DDBJ whole genome shotgun (WGS) entry which is preliminary data.</text>
</comment>
<dbReference type="InterPro" id="IPR032632">
    <property type="entry name" value="Peptidase_M16_M"/>
</dbReference>
<evidence type="ECO:0008006" key="12">
    <source>
        <dbReference type="Google" id="ProtNLM"/>
    </source>
</evidence>
<protein>
    <recommendedName>
        <fullName evidence="12">Peptidase M16 middle/third domain-containing protein</fullName>
    </recommendedName>
</protein>
<feature type="domain" description="Peptidase M16 middle/third" evidence="8">
    <location>
        <begin position="142"/>
        <end position="412"/>
    </location>
</feature>
<gene>
    <name evidence="10" type="ORF">Glove_349g91</name>
</gene>
<evidence type="ECO:0000313" key="11">
    <source>
        <dbReference type="Proteomes" id="UP000266861"/>
    </source>
</evidence>
<dbReference type="Gene3D" id="3.30.830.10">
    <property type="entry name" value="Metalloenzyme, LuxS/M16 peptidase-like"/>
    <property type="match status" value="3"/>
</dbReference>
<proteinExistence type="inferred from homology"/>
<dbReference type="Pfam" id="PF22456">
    <property type="entry name" value="PqqF-like_C_4"/>
    <property type="match status" value="1"/>
</dbReference>
<dbReference type="EMBL" id="PQFF01000319">
    <property type="protein sequence ID" value="RHZ61222.1"/>
    <property type="molecule type" value="Genomic_DNA"/>
</dbReference>
<dbReference type="OrthoDB" id="952271at2759"/>
<reference evidence="10 11" key="1">
    <citation type="submission" date="2018-08" db="EMBL/GenBank/DDBJ databases">
        <title>Genome and evolution of the arbuscular mycorrhizal fungus Diversispora epigaea (formerly Glomus versiforme) and its bacterial endosymbionts.</title>
        <authorList>
            <person name="Sun X."/>
            <person name="Fei Z."/>
            <person name="Harrison M."/>
        </authorList>
    </citation>
    <scope>NUCLEOTIDE SEQUENCE [LARGE SCALE GENOMIC DNA]</scope>
    <source>
        <strain evidence="10 11">IT104</strain>
    </source>
</reference>
<keyword evidence="3" id="KW-0479">Metal-binding</keyword>
<dbReference type="GO" id="GO:0005829">
    <property type="term" value="C:cytosol"/>
    <property type="evidence" value="ECO:0007669"/>
    <property type="project" value="TreeGrafter"/>
</dbReference>
<dbReference type="PANTHER" id="PTHR43690">
    <property type="entry name" value="NARDILYSIN"/>
    <property type="match status" value="1"/>
</dbReference>
<evidence type="ECO:0000256" key="6">
    <source>
        <dbReference type="ARBA" id="ARBA00023049"/>
    </source>
</evidence>
<dbReference type="FunFam" id="3.30.830.10:FF:000005">
    <property type="entry name" value="nardilysin isoform X1"/>
    <property type="match status" value="1"/>
</dbReference>
<dbReference type="GO" id="GO:0005739">
    <property type="term" value="C:mitochondrion"/>
    <property type="evidence" value="ECO:0007669"/>
    <property type="project" value="TreeGrafter"/>
</dbReference>
<dbReference type="InterPro" id="IPR007863">
    <property type="entry name" value="Peptidase_M16_C"/>
</dbReference>
<evidence type="ECO:0000256" key="3">
    <source>
        <dbReference type="ARBA" id="ARBA00022723"/>
    </source>
</evidence>
<keyword evidence="11" id="KW-1185">Reference proteome</keyword>
<dbReference type="Proteomes" id="UP000266861">
    <property type="component" value="Unassembled WGS sequence"/>
</dbReference>
<evidence type="ECO:0000313" key="10">
    <source>
        <dbReference type="EMBL" id="RHZ61222.1"/>
    </source>
</evidence>
<evidence type="ECO:0000256" key="4">
    <source>
        <dbReference type="ARBA" id="ARBA00022801"/>
    </source>
</evidence>
<accession>A0A397HDS4</accession>
<evidence type="ECO:0000259" key="8">
    <source>
        <dbReference type="Pfam" id="PF16187"/>
    </source>
</evidence>
<dbReference type="InterPro" id="IPR011249">
    <property type="entry name" value="Metalloenz_LuxS/M16"/>
</dbReference>
<organism evidence="10 11">
    <name type="scientific">Diversispora epigaea</name>
    <dbReference type="NCBI Taxonomy" id="1348612"/>
    <lineage>
        <taxon>Eukaryota</taxon>
        <taxon>Fungi</taxon>
        <taxon>Fungi incertae sedis</taxon>
        <taxon>Mucoromycota</taxon>
        <taxon>Glomeromycotina</taxon>
        <taxon>Glomeromycetes</taxon>
        <taxon>Diversisporales</taxon>
        <taxon>Diversisporaceae</taxon>
        <taxon>Diversispora</taxon>
    </lineage>
</organism>
<evidence type="ECO:0000256" key="1">
    <source>
        <dbReference type="ARBA" id="ARBA00007261"/>
    </source>
</evidence>
<dbReference type="InterPro" id="IPR050626">
    <property type="entry name" value="Peptidase_M16"/>
</dbReference>
<dbReference type="SUPFAM" id="SSF63411">
    <property type="entry name" value="LuxS/MPP-like metallohydrolase"/>
    <property type="match status" value="3"/>
</dbReference>
<dbReference type="GO" id="GO:0051603">
    <property type="term" value="P:proteolysis involved in protein catabolic process"/>
    <property type="evidence" value="ECO:0007669"/>
    <property type="project" value="TreeGrafter"/>
</dbReference>
<dbReference type="InterPro" id="IPR054734">
    <property type="entry name" value="PqqF-like_C_4"/>
</dbReference>